<comment type="similarity">
    <text evidence="1">Belongs to the short-chain dehydrogenases/reductases (SDR) family.</text>
</comment>
<evidence type="ECO:0000313" key="4">
    <source>
        <dbReference type="EMBL" id="ARU55105.1"/>
    </source>
</evidence>
<evidence type="ECO:0000259" key="3">
    <source>
        <dbReference type="SMART" id="SM00822"/>
    </source>
</evidence>
<name>A0A1Y0I6E3_9GAMM</name>
<protein>
    <submittedName>
        <fullName evidence="4">3-oxoacyl-(Acyl-carrier-protein) reductase</fullName>
    </submittedName>
</protein>
<dbReference type="OrthoDB" id="9804774at2"/>
<gene>
    <name evidence="4" type="ORF">OLMES_1019</name>
</gene>
<keyword evidence="5" id="KW-1185">Reference proteome</keyword>
<dbReference type="EMBL" id="CP021425">
    <property type="protein sequence ID" value="ARU55105.1"/>
    <property type="molecule type" value="Genomic_DNA"/>
</dbReference>
<dbReference type="Gene3D" id="3.40.50.720">
    <property type="entry name" value="NAD(P)-binding Rossmann-like Domain"/>
    <property type="match status" value="1"/>
</dbReference>
<dbReference type="PANTHER" id="PTHR42879">
    <property type="entry name" value="3-OXOACYL-(ACYL-CARRIER-PROTEIN) REDUCTASE"/>
    <property type="match status" value="1"/>
</dbReference>
<dbReference type="PANTHER" id="PTHR42879:SF2">
    <property type="entry name" value="3-OXOACYL-[ACYL-CARRIER-PROTEIN] REDUCTASE FABG"/>
    <property type="match status" value="1"/>
</dbReference>
<dbReference type="FunFam" id="3.40.50.720:FF:000173">
    <property type="entry name" value="3-oxoacyl-[acyl-carrier protein] reductase"/>
    <property type="match status" value="1"/>
</dbReference>
<evidence type="ECO:0000256" key="1">
    <source>
        <dbReference type="ARBA" id="ARBA00006484"/>
    </source>
</evidence>
<dbReference type="InterPro" id="IPR036291">
    <property type="entry name" value="NAD(P)-bd_dom_sf"/>
</dbReference>
<reference evidence="4 5" key="1">
    <citation type="submission" date="2017-05" db="EMBL/GenBank/DDBJ databases">
        <title>Genomic insights into alkan degradation activity of Oleiphilus messinensis.</title>
        <authorList>
            <person name="Kozyavkin S.A."/>
            <person name="Slesarev A.I."/>
            <person name="Golyshin P.N."/>
            <person name="Korzhenkov A."/>
            <person name="Golyshina O.N."/>
            <person name="Toshchakov S.V."/>
        </authorList>
    </citation>
    <scope>NUCLEOTIDE SEQUENCE [LARGE SCALE GENOMIC DNA]</scope>
    <source>
        <strain evidence="4 5">ME102</strain>
    </source>
</reference>
<dbReference type="InterPro" id="IPR002347">
    <property type="entry name" value="SDR_fam"/>
</dbReference>
<dbReference type="CDD" id="cd05333">
    <property type="entry name" value="BKR_SDR_c"/>
    <property type="match status" value="1"/>
</dbReference>
<evidence type="ECO:0000256" key="2">
    <source>
        <dbReference type="ARBA" id="ARBA00023002"/>
    </source>
</evidence>
<dbReference type="Proteomes" id="UP000196027">
    <property type="component" value="Chromosome"/>
</dbReference>
<dbReference type="PRINTS" id="PR00081">
    <property type="entry name" value="GDHRDH"/>
</dbReference>
<dbReference type="InterPro" id="IPR050259">
    <property type="entry name" value="SDR"/>
</dbReference>
<dbReference type="InterPro" id="IPR011285">
    <property type="entry name" value="FabG-rel"/>
</dbReference>
<dbReference type="NCBIfam" id="NF004200">
    <property type="entry name" value="PRK05653.1-5"/>
    <property type="match status" value="1"/>
</dbReference>
<dbReference type="InterPro" id="IPR057326">
    <property type="entry name" value="KR_dom"/>
</dbReference>
<keyword evidence="2" id="KW-0560">Oxidoreductase</keyword>
<dbReference type="PRINTS" id="PR00080">
    <property type="entry name" value="SDRFAMILY"/>
</dbReference>
<dbReference type="RefSeq" id="WP_087460243.1">
    <property type="nucleotide sequence ID" value="NZ_CP021425.1"/>
</dbReference>
<sequence length="264" mass="28497">MVDAKHTTKRRVLVTGSSRGIGRAIALDLARQGFDIVLHYRSDDQALASVRTEILEILAENASQHGAVQHDLSVLKFDVADRETARTVIESDIEANGPYYGIICNAGITRDNAFPSITDTDWDDVIHTNLSGFYNVVQPAIMPMIRNRQGGRIIAMSSVSGIMGNRGQVNYSASKAGLIGASKSLAIELGKRKITVNCVAPGLIDTDILDATADSEKHYQDIVKMIPAKRMGKPEEVAAVVRFLMSDDAAYVTKQVIAVDGGLA</sequence>
<dbReference type="SMART" id="SM00822">
    <property type="entry name" value="PKS_KR"/>
    <property type="match status" value="1"/>
</dbReference>
<accession>A0A1Y0I6E3</accession>
<proteinExistence type="inferred from homology"/>
<dbReference type="NCBIfam" id="TIGR01831">
    <property type="entry name" value="fabG_rel"/>
    <property type="match status" value="1"/>
</dbReference>
<dbReference type="AlphaFoldDB" id="A0A1Y0I6E3"/>
<dbReference type="Pfam" id="PF13561">
    <property type="entry name" value="adh_short_C2"/>
    <property type="match status" value="1"/>
</dbReference>
<dbReference type="SUPFAM" id="SSF51735">
    <property type="entry name" value="NAD(P)-binding Rossmann-fold domains"/>
    <property type="match status" value="1"/>
</dbReference>
<dbReference type="NCBIfam" id="NF009466">
    <property type="entry name" value="PRK12826.1-2"/>
    <property type="match status" value="1"/>
</dbReference>
<feature type="domain" description="Ketoreductase" evidence="3">
    <location>
        <begin position="10"/>
        <end position="207"/>
    </location>
</feature>
<dbReference type="KEGG" id="ome:OLMES_1019"/>
<dbReference type="GO" id="GO:0016491">
    <property type="term" value="F:oxidoreductase activity"/>
    <property type="evidence" value="ECO:0007669"/>
    <property type="project" value="UniProtKB-KW"/>
</dbReference>
<organism evidence="4 5">
    <name type="scientific">Oleiphilus messinensis</name>
    <dbReference type="NCBI Taxonomy" id="141451"/>
    <lineage>
        <taxon>Bacteria</taxon>
        <taxon>Pseudomonadati</taxon>
        <taxon>Pseudomonadota</taxon>
        <taxon>Gammaproteobacteria</taxon>
        <taxon>Oceanospirillales</taxon>
        <taxon>Oleiphilaceae</taxon>
        <taxon>Oleiphilus</taxon>
    </lineage>
</organism>
<evidence type="ECO:0000313" key="5">
    <source>
        <dbReference type="Proteomes" id="UP000196027"/>
    </source>
</evidence>